<name>A0ABV5B7W1_9BACL</name>
<keyword evidence="2" id="KW-0472">Membrane</keyword>
<keyword evidence="4" id="KW-1185">Reference proteome</keyword>
<dbReference type="EMBL" id="JBHILM010000012">
    <property type="protein sequence ID" value="MFB5681778.1"/>
    <property type="molecule type" value="Genomic_DNA"/>
</dbReference>
<evidence type="ECO:0000313" key="4">
    <source>
        <dbReference type="Proteomes" id="UP001580407"/>
    </source>
</evidence>
<feature type="transmembrane region" description="Helical" evidence="2">
    <location>
        <begin position="37"/>
        <end position="62"/>
    </location>
</feature>
<feature type="transmembrane region" description="Helical" evidence="2">
    <location>
        <begin position="74"/>
        <end position="95"/>
    </location>
</feature>
<sequence>MMQWIKFVVMGIVFWLIATAFFRLLGPYVLLGPQETYFVSFLLLLLSVILLLVAGISLFVRLRMYRDRGSATRFGFWLALSGLVMNGFIFMYRSYVYPDFTPEQHESYVICILFGCALALWVPSLMDRLIRTKTKKVTFEANVDSGKSSVTDAKPVTPPQDADILDEHQEFHTPMDESKRE</sequence>
<feature type="transmembrane region" description="Helical" evidence="2">
    <location>
        <begin position="107"/>
        <end position="126"/>
    </location>
</feature>
<gene>
    <name evidence="3" type="ORF">ACE3NQ_12725</name>
</gene>
<proteinExistence type="predicted"/>
<dbReference type="Proteomes" id="UP001580407">
    <property type="component" value="Unassembled WGS sequence"/>
</dbReference>
<evidence type="ECO:0000256" key="2">
    <source>
        <dbReference type="SAM" id="Phobius"/>
    </source>
</evidence>
<keyword evidence="2" id="KW-0812">Transmembrane</keyword>
<comment type="caution">
    <text evidence="3">The sequence shown here is derived from an EMBL/GenBank/DDBJ whole genome shotgun (WGS) entry which is preliminary data.</text>
</comment>
<organism evidence="3 4">
    <name type="scientific">Paenibacillus terreus</name>
    <dbReference type="NCBI Taxonomy" id="1387834"/>
    <lineage>
        <taxon>Bacteria</taxon>
        <taxon>Bacillati</taxon>
        <taxon>Bacillota</taxon>
        <taxon>Bacilli</taxon>
        <taxon>Bacillales</taxon>
        <taxon>Paenibacillaceae</taxon>
        <taxon>Paenibacillus</taxon>
    </lineage>
</organism>
<evidence type="ECO:0000256" key="1">
    <source>
        <dbReference type="SAM" id="MobiDB-lite"/>
    </source>
</evidence>
<feature type="transmembrane region" description="Helical" evidence="2">
    <location>
        <begin position="7"/>
        <end position="25"/>
    </location>
</feature>
<protein>
    <submittedName>
        <fullName evidence="3">Uncharacterized protein</fullName>
    </submittedName>
</protein>
<reference evidence="3 4" key="1">
    <citation type="submission" date="2024-09" db="EMBL/GenBank/DDBJ databases">
        <authorList>
            <person name="Ruan L."/>
        </authorList>
    </citation>
    <scope>NUCLEOTIDE SEQUENCE [LARGE SCALE GENOMIC DNA]</scope>
    <source>
        <strain evidence="3 4">D33</strain>
    </source>
</reference>
<dbReference type="RefSeq" id="WP_375525554.1">
    <property type="nucleotide sequence ID" value="NZ_JBHILM010000012.1"/>
</dbReference>
<evidence type="ECO:0000313" key="3">
    <source>
        <dbReference type="EMBL" id="MFB5681778.1"/>
    </source>
</evidence>
<feature type="region of interest" description="Disordered" evidence="1">
    <location>
        <begin position="144"/>
        <end position="181"/>
    </location>
</feature>
<keyword evidence="2" id="KW-1133">Transmembrane helix</keyword>
<feature type="compositionally biased region" description="Basic and acidic residues" evidence="1">
    <location>
        <begin position="165"/>
        <end position="181"/>
    </location>
</feature>
<accession>A0ABV5B7W1</accession>